<proteinExistence type="predicted"/>
<evidence type="ECO:0000313" key="6">
    <source>
        <dbReference type="EMBL" id="KAK7411412.1"/>
    </source>
</evidence>
<keyword evidence="7" id="KW-1185">Reference proteome</keyword>
<dbReference type="Pfam" id="PF12428">
    <property type="entry name" value="DUF3675"/>
    <property type="match status" value="1"/>
</dbReference>
<dbReference type="CDD" id="cd16495">
    <property type="entry name" value="RING_CH-C4HC3_MARCH"/>
    <property type="match status" value="1"/>
</dbReference>
<keyword evidence="4" id="KW-1133">Transmembrane helix</keyword>
<organism evidence="6 7">
    <name type="scientific">Psophocarpus tetragonolobus</name>
    <name type="common">Winged bean</name>
    <name type="synonym">Dolichos tetragonolobus</name>
    <dbReference type="NCBI Taxonomy" id="3891"/>
    <lineage>
        <taxon>Eukaryota</taxon>
        <taxon>Viridiplantae</taxon>
        <taxon>Streptophyta</taxon>
        <taxon>Embryophyta</taxon>
        <taxon>Tracheophyta</taxon>
        <taxon>Spermatophyta</taxon>
        <taxon>Magnoliopsida</taxon>
        <taxon>eudicotyledons</taxon>
        <taxon>Gunneridae</taxon>
        <taxon>Pentapetalae</taxon>
        <taxon>rosids</taxon>
        <taxon>fabids</taxon>
        <taxon>Fabales</taxon>
        <taxon>Fabaceae</taxon>
        <taxon>Papilionoideae</taxon>
        <taxon>50 kb inversion clade</taxon>
        <taxon>NPAAA clade</taxon>
        <taxon>indigoferoid/millettioid clade</taxon>
        <taxon>Phaseoleae</taxon>
        <taxon>Psophocarpus</taxon>
    </lineage>
</organism>
<dbReference type="InterPro" id="IPR022143">
    <property type="entry name" value="DUF3675"/>
</dbReference>
<feature type="transmembrane region" description="Helical" evidence="4">
    <location>
        <begin position="20"/>
        <end position="40"/>
    </location>
</feature>
<comment type="caution">
    <text evidence="6">The sequence shown here is derived from an EMBL/GenBank/DDBJ whole genome shotgun (WGS) entry which is preliminary data.</text>
</comment>
<dbReference type="InterPro" id="IPR013083">
    <property type="entry name" value="Znf_RING/FYVE/PHD"/>
</dbReference>
<dbReference type="EMBL" id="JAYMYS010000001">
    <property type="protein sequence ID" value="KAK7411412.1"/>
    <property type="molecule type" value="Genomic_DNA"/>
</dbReference>
<dbReference type="PROSITE" id="PS51292">
    <property type="entry name" value="ZF_RING_CH"/>
    <property type="match status" value="1"/>
</dbReference>
<dbReference type="Pfam" id="PF12906">
    <property type="entry name" value="RINGv"/>
    <property type="match status" value="1"/>
</dbReference>
<evidence type="ECO:0000256" key="2">
    <source>
        <dbReference type="ARBA" id="ARBA00022771"/>
    </source>
</evidence>
<feature type="transmembrane region" description="Helical" evidence="4">
    <location>
        <begin position="230"/>
        <end position="248"/>
    </location>
</feature>
<dbReference type="GO" id="GO:0004842">
    <property type="term" value="F:ubiquitin-protein transferase activity"/>
    <property type="evidence" value="ECO:0007669"/>
    <property type="project" value="TreeGrafter"/>
</dbReference>
<accession>A0AAN9T396</accession>
<dbReference type="AlphaFoldDB" id="A0AAN9T396"/>
<keyword evidence="1" id="KW-0479">Metal-binding</keyword>
<dbReference type="SUPFAM" id="SSF57850">
    <property type="entry name" value="RING/U-box"/>
    <property type="match status" value="1"/>
</dbReference>
<name>A0AAN9T396_PSOTE</name>
<protein>
    <recommendedName>
        <fullName evidence="5">RING-CH-type domain-containing protein</fullName>
    </recommendedName>
</protein>
<evidence type="ECO:0000259" key="5">
    <source>
        <dbReference type="PROSITE" id="PS51292"/>
    </source>
</evidence>
<sequence>MKWPLHRSTSLSVRVLTNIFLSSPTPFSLTLSFSLSLFLLHRWPLRFSHLNSFSGTMGEHVVLSVVDPLLIAPAILQPQNCGDARGTTLVEGVTHVNDAMEEKEKEEEDLTQMVECRICQEDDTLQNLDIPCACCGTLKFAHTKCVQLWCYEKGDTICEICHQPFKPGYTATSPVYHPGDTSIDISDDWTVSNPLDLHDSQLLAIATVEHQVPETEQEDYVYAGTGGTTLWHSVGLILMALLLLRHAAPLFNADVEKAFAYFYFFFLRAAAVIVPCYLMAWIIRIIQHQSKQLKNLHLCYKQRNNKVSSLQYHQDLFFTD</sequence>
<evidence type="ECO:0000313" key="7">
    <source>
        <dbReference type="Proteomes" id="UP001386955"/>
    </source>
</evidence>
<dbReference type="PANTHER" id="PTHR23012:SF215">
    <property type="entry name" value="RING_FYVE_PHD ZINC FINGER SUPERFAMILY PROTEIN"/>
    <property type="match status" value="1"/>
</dbReference>
<keyword evidence="4" id="KW-0812">Transmembrane</keyword>
<dbReference type="Proteomes" id="UP001386955">
    <property type="component" value="Unassembled WGS sequence"/>
</dbReference>
<keyword evidence="2" id="KW-0863">Zinc-finger</keyword>
<dbReference type="SMART" id="SM00744">
    <property type="entry name" value="RINGv"/>
    <property type="match status" value="1"/>
</dbReference>
<dbReference type="InterPro" id="IPR011016">
    <property type="entry name" value="Znf_RING-CH"/>
</dbReference>
<evidence type="ECO:0000256" key="4">
    <source>
        <dbReference type="SAM" id="Phobius"/>
    </source>
</evidence>
<feature type="transmembrane region" description="Helical" evidence="4">
    <location>
        <begin position="260"/>
        <end position="283"/>
    </location>
</feature>
<dbReference type="GO" id="GO:0008270">
    <property type="term" value="F:zinc ion binding"/>
    <property type="evidence" value="ECO:0007669"/>
    <property type="project" value="UniProtKB-KW"/>
</dbReference>
<reference evidence="6 7" key="1">
    <citation type="submission" date="2024-01" db="EMBL/GenBank/DDBJ databases">
        <title>The genomes of 5 underutilized Papilionoideae crops provide insights into root nodulation and disease resistanc.</title>
        <authorList>
            <person name="Jiang F."/>
        </authorList>
    </citation>
    <scope>NUCLEOTIDE SEQUENCE [LARGE SCALE GENOMIC DNA]</scope>
    <source>
        <strain evidence="6">DUOXIRENSHENG_FW03</strain>
        <tissue evidence="6">Leaves</tissue>
    </source>
</reference>
<keyword evidence="4" id="KW-0472">Membrane</keyword>
<gene>
    <name evidence="6" type="ORF">VNO78_02845</name>
</gene>
<keyword evidence="3" id="KW-0862">Zinc</keyword>
<feature type="domain" description="RING-CH-type" evidence="5">
    <location>
        <begin position="108"/>
        <end position="168"/>
    </location>
</feature>
<dbReference type="InterPro" id="IPR033275">
    <property type="entry name" value="MARCH-like"/>
</dbReference>
<dbReference type="GO" id="GO:0016020">
    <property type="term" value="C:membrane"/>
    <property type="evidence" value="ECO:0007669"/>
    <property type="project" value="TreeGrafter"/>
</dbReference>
<evidence type="ECO:0000256" key="1">
    <source>
        <dbReference type="ARBA" id="ARBA00022723"/>
    </source>
</evidence>
<dbReference type="GO" id="GO:0016567">
    <property type="term" value="P:protein ubiquitination"/>
    <property type="evidence" value="ECO:0007669"/>
    <property type="project" value="TreeGrafter"/>
</dbReference>
<evidence type="ECO:0000256" key="3">
    <source>
        <dbReference type="ARBA" id="ARBA00022833"/>
    </source>
</evidence>
<dbReference type="PANTHER" id="PTHR23012">
    <property type="entry name" value="RING/FYVE/PHD ZINC FINGER DOMAIN-CONTAINING"/>
    <property type="match status" value="1"/>
</dbReference>
<dbReference type="Gene3D" id="3.30.40.10">
    <property type="entry name" value="Zinc/RING finger domain, C3HC4 (zinc finger)"/>
    <property type="match status" value="1"/>
</dbReference>